<dbReference type="Proteomes" id="UP001497516">
    <property type="component" value="Chromosome 9"/>
</dbReference>
<accession>A0AAV2GNP9</accession>
<feature type="compositionally biased region" description="Polar residues" evidence="1">
    <location>
        <begin position="101"/>
        <end position="115"/>
    </location>
</feature>
<protein>
    <submittedName>
        <fullName evidence="2">Uncharacterized protein</fullName>
    </submittedName>
</protein>
<sequence length="139" mass="15766">MRGRNDTVYYESCFLLSPCCCYRRPTVAGDNLLVIVGRCGWTGSFAREVKEKAPRHRRREQALVVVMGIVISAVDYRKLPPTTRVSCLSRRRCSYGELKSKASTLSTTKGASLSKQEAPGKLEPKRRYLLRLLRELKQA</sequence>
<name>A0AAV2GNP9_9ROSI</name>
<evidence type="ECO:0000256" key="1">
    <source>
        <dbReference type="SAM" id="MobiDB-lite"/>
    </source>
</evidence>
<dbReference type="AlphaFoldDB" id="A0AAV2GNP9"/>
<gene>
    <name evidence="2" type="ORF">LTRI10_LOCUS51398</name>
</gene>
<feature type="region of interest" description="Disordered" evidence="1">
    <location>
        <begin position="99"/>
        <end position="120"/>
    </location>
</feature>
<evidence type="ECO:0000313" key="3">
    <source>
        <dbReference type="Proteomes" id="UP001497516"/>
    </source>
</evidence>
<evidence type="ECO:0000313" key="2">
    <source>
        <dbReference type="EMBL" id="CAL1412082.1"/>
    </source>
</evidence>
<reference evidence="2 3" key="1">
    <citation type="submission" date="2024-04" db="EMBL/GenBank/DDBJ databases">
        <authorList>
            <person name="Fracassetti M."/>
        </authorList>
    </citation>
    <scope>NUCLEOTIDE SEQUENCE [LARGE SCALE GENOMIC DNA]</scope>
</reference>
<organism evidence="2 3">
    <name type="scientific">Linum trigynum</name>
    <dbReference type="NCBI Taxonomy" id="586398"/>
    <lineage>
        <taxon>Eukaryota</taxon>
        <taxon>Viridiplantae</taxon>
        <taxon>Streptophyta</taxon>
        <taxon>Embryophyta</taxon>
        <taxon>Tracheophyta</taxon>
        <taxon>Spermatophyta</taxon>
        <taxon>Magnoliopsida</taxon>
        <taxon>eudicotyledons</taxon>
        <taxon>Gunneridae</taxon>
        <taxon>Pentapetalae</taxon>
        <taxon>rosids</taxon>
        <taxon>fabids</taxon>
        <taxon>Malpighiales</taxon>
        <taxon>Linaceae</taxon>
        <taxon>Linum</taxon>
    </lineage>
</organism>
<proteinExistence type="predicted"/>
<dbReference type="EMBL" id="OZ034822">
    <property type="protein sequence ID" value="CAL1412082.1"/>
    <property type="molecule type" value="Genomic_DNA"/>
</dbReference>
<keyword evidence="3" id="KW-1185">Reference proteome</keyword>